<keyword evidence="2" id="KW-1185">Reference proteome</keyword>
<reference evidence="1 2" key="1">
    <citation type="submission" date="2022-10" db="EMBL/GenBank/DDBJ databases">
        <title>Complete genome sequence of Exiguobacterium profundum TSS-3 isolated from an extremely saline-alkaline spring located in Ixtapa, Chiapas-Mexico.</title>
        <authorList>
            <person name="Rincon-Rosales R."/>
            <person name="Rogel M.A."/>
            <person name="Rincon-Molina C.I."/>
            <person name="Guerrero G."/>
            <person name="Manzano-Gomez L.A."/>
            <person name="Lopez-Lopez A."/>
            <person name="Rincon Molina F.A."/>
            <person name="Martinez-Romero E."/>
        </authorList>
    </citation>
    <scope>NUCLEOTIDE SEQUENCE [LARGE SCALE GENOMIC DNA]</scope>
    <source>
        <strain evidence="1 2">TSS-3</strain>
    </source>
</reference>
<evidence type="ECO:0000313" key="2">
    <source>
        <dbReference type="Proteomes" id="UP001219957"/>
    </source>
</evidence>
<dbReference type="Proteomes" id="UP001219957">
    <property type="component" value="Chromosome"/>
</dbReference>
<name>A0ABY8B366_9BACL</name>
<dbReference type="RefSeq" id="WP_275060115.1">
    <property type="nucleotide sequence ID" value="NZ_CP109617.1"/>
</dbReference>
<protein>
    <submittedName>
        <fullName evidence="1">Uncharacterized protein</fullName>
    </submittedName>
</protein>
<proteinExistence type="predicted"/>
<accession>A0ABY8B366</accession>
<organism evidence="1 2">
    <name type="scientific">Exiguobacterium profundum</name>
    <dbReference type="NCBI Taxonomy" id="307643"/>
    <lineage>
        <taxon>Bacteria</taxon>
        <taxon>Bacillati</taxon>
        <taxon>Bacillota</taxon>
        <taxon>Bacilli</taxon>
        <taxon>Bacillales</taxon>
        <taxon>Bacillales Family XII. Incertae Sedis</taxon>
        <taxon>Exiguobacterium</taxon>
    </lineage>
</organism>
<gene>
    <name evidence="1" type="ORF">OE059_13225</name>
</gene>
<dbReference type="EMBL" id="CP109617">
    <property type="protein sequence ID" value="WED54974.1"/>
    <property type="molecule type" value="Genomic_DNA"/>
</dbReference>
<sequence>MFKNLMNNLAVTVPIEASLLQSFLGPKIKELSDVTVAVTEGQLILSGTKKVGVSFFSKDVHFKLTVVPKEALGRKIVFSVVNVEPTDKEMFNAMFLNHDPYISYDARTLTLDLSTMGILQKVKVGNIKSLALEEGRIILIVGA</sequence>
<evidence type="ECO:0000313" key="1">
    <source>
        <dbReference type="EMBL" id="WED54974.1"/>
    </source>
</evidence>